<dbReference type="RefSeq" id="WP_187423018.1">
    <property type="nucleotide sequence ID" value="NZ_CP060637.1"/>
</dbReference>
<dbReference type="InterPro" id="IPR036950">
    <property type="entry name" value="PBP_transglycosylase"/>
</dbReference>
<dbReference type="InterPro" id="IPR012338">
    <property type="entry name" value="Beta-lactam/transpept-like"/>
</dbReference>
<evidence type="ECO:0000256" key="1">
    <source>
        <dbReference type="ARBA" id="ARBA00022645"/>
    </source>
</evidence>
<dbReference type="InterPro" id="IPR001460">
    <property type="entry name" value="PCN-bd_Tpept"/>
</dbReference>
<accession>A0A7G9GXP4</accession>
<dbReference type="GO" id="GO:0008955">
    <property type="term" value="F:peptidoglycan glycosyltransferase activity"/>
    <property type="evidence" value="ECO:0007669"/>
    <property type="project" value="UniProtKB-EC"/>
</dbReference>
<feature type="domain" description="Penicillin-binding C-terminal" evidence="11">
    <location>
        <begin position="663"/>
        <end position="744"/>
    </location>
</feature>
<evidence type="ECO:0000256" key="8">
    <source>
        <dbReference type="ARBA" id="ARBA00049902"/>
    </source>
</evidence>
<reference evidence="12 13" key="1">
    <citation type="submission" date="2020-08" db="EMBL/GenBank/DDBJ databases">
        <authorList>
            <person name="Liu C."/>
            <person name="Sun Q."/>
        </authorList>
    </citation>
    <scope>NUCLEOTIDE SEQUENCE [LARGE SCALE GENOMIC DNA]</scope>
    <source>
        <strain evidence="12 13">NSJ-57</strain>
    </source>
</reference>
<dbReference type="AlphaFoldDB" id="A0A7G9GXP4"/>
<dbReference type="GO" id="GO:0004180">
    <property type="term" value="F:carboxypeptidase activity"/>
    <property type="evidence" value="ECO:0007669"/>
    <property type="project" value="UniProtKB-KW"/>
</dbReference>
<evidence type="ECO:0000259" key="9">
    <source>
        <dbReference type="Pfam" id="PF00905"/>
    </source>
</evidence>
<dbReference type="Gene3D" id="3.40.710.10">
    <property type="entry name" value="DD-peptidase/beta-lactamase superfamily"/>
    <property type="match status" value="1"/>
</dbReference>
<feature type="domain" description="Penicillin-binding protein transpeptidase" evidence="9">
    <location>
        <begin position="301"/>
        <end position="528"/>
    </location>
</feature>
<keyword evidence="3" id="KW-0328">Glycosyltransferase</keyword>
<dbReference type="EMBL" id="CP060637">
    <property type="protein sequence ID" value="QNM15576.1"/>
    <property type="molecule type" value="Genomic_DNA"/>
</dbReference>
<dbReference type="InterPro" id="IPR023346">
    <property type="entry name" value="Lysozyme-like_dom_sf"/>
</dbReference>
<protein>
    <recommendedName>
        <fullName evidence="7">peptidoglycan glycosyltransferase</fullName>
        <ecNumber evidence="7">2.4.99.28</ecNumber>
    </recommendedName>
</protein>
<evidence type="ECO:0000313" key="13">
    <source>
        <dbReference type="Proteomes" id="UP000515913"/>
    </source>
</evidence>
<sequence length="750" mass="86539">MKKIWIFLAFIVLIFISSISFIYCKFDIQNMKEDIENRYSQVVVDNRGKIIGAYLNQDEQWQVKGDGKIPSRLELAVLTFEDREFYNHNGINYLAILRAIKTNIFQKKRIGASTITMQVAKLYKNRNRNYINKVLEIIEAKKIENNIGKEEILKLYLNNAPYGGNIIGYRTASLLYFKKEPVNLTWAEGALLAILPNSPGMMNVEKNREILLKKRNTLLKTMYDTNIISQSQYKLSLNERLPDKRYYFDLLAPHLTRRLKDEYSKEKIINSTIDSEIQKKVDKIVKNYSELIQNKGIKNAAAIVIDNYNGEVKAYIGSQDFYDFEKNGQVDGIISFRSTGSVLKPFLYALSIDDGLIAPQSKLLDIPLYFSNFSPQNANKKYTGLVEAQEALKRSLNIPFVNLLNEYGQDRFFYFLKSVSNFKDNDFSRYGLSLILGTKEMSIENIAQLYYGLANYGNFKNIKYIKNDLEEKNRQLITRGAAYLTINDLSKVQRYGIQNLYTGRDNISWKTGTSYGQRDGWAAGISPKWTVVVWCGNFTGEGNANISGIRTAGVLLFNIFKSLPKDNGIFIKPENDIKKIKIDNQTGYRIKYDVPTREIDYPKDAKPLKLSPYYKKIFINENGKLIDSRDKNFYKSTEKIIVSYPVELFNYLVKENMNIFNISEKTIKFIYPLNGLKIKVPRDFNGKKKVIVKISNPNNYNIFWYLNGEYIGQGLDTERSFSFLPGEQIISIIGENGETSQIKFEVTERK</sequence>
<dbReference type="Pfam" id="PF00912">
    <property type="entry name" value="Transgly"/>
    <property type="match status" value="1"/>
</dbReference>
<keyword evidence="1" id="KW-0121">Carboxypeptidase</keyword>
<evidence type="ECO:0000256" key="4">
    <source>
        <dbReference type="ARBA" id="ARBA00022679"/>
    </source>
</evidence>
<evidence type="ECO:0000256" key="5">
    <source>
        <dbReference type="ARBA" id="ARBA00022801"/>
    </source>
</evidence>
<feature type="domain" description="Glycosyl transferase family 51" evidence="10">
    <location>
        <begin position="49"/>
        <end position="222"/>
    </location>
</feature>
<evidence type="ECO:0000256" key="7">
    <source>
        <dbReference type="ARBA" id="ARBA00044770"/>
    </source>
</evidence>
<keyword evidence="4" id="KW-0808">Transferase</keyword>
<dbReference type="Gene3D" id="1.10.3810.10">
    <property type="entry name" value="Biosynthetic peptidoglycan transglycosylase-like"/>
    <property type="match status" value="1"/>
</dbReference>
<dbReference type="SUPFAM" id="SSF53955">
    <property type="entry name" value="Lysozyme-like"/>
    <property type="match status" value="1"/>
</dbReference>
<dbReference type="GO" id="GO:0006508">
    <property type="term" value="P:proteolysis"/>
    <property type="evidence" value="ECO:0007669"/>
    <property type="project" value="UniProtKB-KW"/>
</dbReference>
<dbReference type="PANTHER" id="PTHR32282:SF15">
    <property type="entry name" value="PENICILLIN-BINDING PROTEIN 1C"/>
    <property type="match status" value="1"/>
</dbReference>
<dbReference type="Pfam" id="PF00905">
    <property type="entry name" value="Transpeptidase"/>
    <property type="match status" value="1"/>
</dbReference>
<dbReference type="InterPro" id="IPR011815">
    <property type="entry name" value="PBP_1c"/>
</dbReference>
<dbReference type="Proteomes" id="UP000515913">
    <property type="component" value="Chromosome"/>
</dbReference>
<dbReference type="SUPFAM" id="SSF56601">
    <property type="entry name" value="beta-lactamase/transpeptidase-like"/>
    <property type="match status" value="1"/>
</dbReference>
<gene>
    <name evidence="12" type="primary">pbpC</name>
    <name evidence="12" type="ORF">H9Q81_01670</name>
</gene>
<evidence type="ECO:0000256" key="3">
    <source>
        <dbReference type="ARBA" id="ARBA00022676"/>
    </source>
</evidence>
<dbReference type="PANTHER" id="PTHR32282">
    <property type="entry name" value="BINDING PROTEIN TRANSPEPTIDASE, PUTATIVE-RELATED"/>
    <property type="match status" value="1"/>
</dbReference>
<keyword evidence="2" id="KW-0645">Protease</keyword>
<evidence type="ECO:0000313" key="12">
    <source>
        <dbReference type="EMBL" id="QNM15576.1"/>
    </source>
</evidence>
<dbReference type="NCBIfam" id="TIGR02073">
    <property type="entry name" value="PBP_1c"/>
    <property type="match status" value="1"/>
</dbReference>
<evidence type="ECO:0000256" key="2">
    <source>
        <dbReference type="ARBA" id="ARBA00022670"/>
    </source>
</evidence>
<dbReference type="KEGG" id="fho:H9Q81_01670"/>
<keyword evidence="6" id="KW-0511">Multifunctional enzyme</keyword>
<proteinExistence type="predicted"/>
<dbReference type="GO" id="GO:0030288">
    <property type="term" value="C:outer membrane-bounded periplasmic space"/>
    <property type="evidence" value="ECO:0007669"/>
    <property type="project" value="TreeGrafter"/>
</dbReference>
<dbReference type="InterPro" id="IPR050396">
    <property type="entry name" value="Glycosyltr_51/Transpeptidase"/>
</dbReference>
<dbReference type="GO" id="GO:0008658">
    <property type="term" value="F:penicillin binding"/>
    <property type="evidence" value="ECO:0007669"/>
    <property type="project" value="InterPro"/>
</dbReference>
<keyword evidence="5" id="KW-0378">Hydrolase</keyword>
<keyword evidence="13" id="KW-1185">Reference proteome</keyword>
<dbReference type="InterPro" id="IPR009647">
    <property type="entry name" value="PBP_C"/>
</dbReference>
<name>A0A7G9GXP4_9FUSO</name>
<dbReference type="Pfam" id="PF06832">
    <property type="entry name" value="BiPBP_C"/>
    <property type="match status" value="1"/>
</dbReference>
<dbReference type="GO" id="GO:0009252">
    <property type="term" value="P:peptidoglycan biosynthetic process"/>
    <property type="evidence" value="ECO:0007669"/>
    <property type="project" value="InterPro"/>
</dbReference>
<comment type="catalytic activity">
    <reaction evidence="8">
        <text>[GlcNAc-(1-&gt;4)-Mur2Ac(oyl-L-Ala-gamma-D-Glu-L-Lys-D-Ala-D-Ala)](n)-di-trans,octa-cis-undecaprenyl diphosphate + beta-D-GlcNAc-(1-&gt;4)-Mur2Ac(oyl-L-Ala-gamma-D-Glu-L-Lys-D-Ala-D-Ala)-di-trans,octa-cis-undecaprenyl diphosphate = [GlcNAc-(1-&gt;4)-Mur2Ac(oyl-L-Ala-gamma-D-Glu-L-Lys-D-Ala-D-Ala)](n+1)-di-trans,octa-cis-undecaprenyl diphosphate + di-trans,octa-cis-undecaprenyl diphosphate + H(+)</text>
        <dbReference type="Rhea" id="RHEA:23708"/>
        <dbReference type="Rhea" id="RHEA-COMP:9602"/>
        <dbReference type="Rhea" id="RHEA-COMP:9603"/>
        <dbReference type="ChEBI" id="CHEBI:15378"/>
        <dbReference type="ChEBI" id="CHEBI:58405"/>
        <dbReference type="ChEBI" id="CHEBI:60033"/>
        <dbReference type="ChEBI" id="CHEBI:78435"/>
        <dbReference type="EC" id="2.4.99.28"/>
    </reaction>
</comment>
<evidence type="ECO:0000259" key="11">
    <source>
        <dbReference type="Pfam" id="PF06832"/>
    </source>
</evidence>
<evidence type="ECO:0000259" key="10">
    <source>
        <dbReference type="Pfam" id="PF00912"/>
    </source>
</evidence>
<organism evidence="12 13">
    <name type="scientific">Fusobacterium hominis</name>
    <dbReference type="NCBI Taxonomy" id="2764326"/>
    <lineage>
        <taxon>Bacteria</taxon>
        <taxon>Fusobacteriati</taxon>
        <taxon>Fusobacteriota</taxon>
        <taxon>Fusobacteriia</taxon>
        <taxon>Fusobacteriales</taxon>
        <taxon>Fusobacteriaceae</taxon>
        <taxon>Fusobacterium</taxon>
    </lineage>
</organism>
<dbReference type="EC" id="2.4.99.28" evidence="7"/>
<dbReference type="InterPro" id="IPR001264">
    <property type="entry name" value="Glyco_trans_51"/>
</dbReference>
<evidence type="ECO:0000256" key="6">
    <source>
        <dbReference type="ARBA" id="ARBA00023268"/>
    </source>
</evidence>